<sequence>MSALTDRPAAARPVRVGRAGTGWSEAGAAPHLLAGPAGIEALRHGLAPPLAGFLDTGGGGLDGVGPRCLATVAAGGLVLSLTTASVCALPVVELATIAIRHRFGLPPGDLIERIEICLAEALGNAVIHGNLAIPGHLRTSPCGFARFRQVMAERLRDPMLADRRVEIHALRAATNSFTLLVSDQGSGFDLGEQSGRVVPIDARCGRGLDLIRRGCTGLASEDGGRTVRMEFAGPEADRPAREGEQG</sequence>
<accession>A0ABW5CD97</accession>
<dbReference type="InterPro" id="IPR036890">
    <property type="entry name" value="HATPase_C_sf"/>
</dbReference>
<organism evidence="2 3">
    <name type="scientific">Phaeospirillum tilakii</name>
    <dbReference type="NCBI Taxonomy" id="741673"/>
    <lineage>
        <taxon>Bacteria</taxon>
        <taxon>Pseudomonadati</taxon>
        <taxon>Pseudomonadota</taxon>
        <taxon>Alphaproteobacteria</taxon>
        <taxon>Rhodospirillales</taxon>
        <taxon>Rhodospirillaceae</taxon>
        <taxon>Phaeospirillum</taxon>
    </lineage>
</organism>
<keyword evidence="2" id="KW-0547">Nucleotide-binding</keyword>
<evidence type="ECO:0000313" key="2">
    <source>
        <dbReference type="EMBL" id="MFD2234671.1"/>
    </source>
</evidence>
<name>A0ABW5CD97_9PROT</name>
<dbReference type="RefSeq" id="WP_377317117.1">
    <property type="nucleotide sequence ID" value="NZ_JBHUIY010000025.1"/>
</dbReference>
<evidence type="ECO:0000313" key="3">
    <source>
        <dbReference type="Proteomes" id="UP001597296"/>
    </source>
</evidence>
<proteinExistence type="predicted"/>
<comment type="caution">
    <text evidence="2">The sequence shown here is derived from an EMBL/GenBank/DDBJ whole genome shotgun (WGS) entry which is preliminary data.</text>
</comment>
<protein>
    <submittedName>
        <fullName evidence="2">ATP-binding protein</fullName>
    </submittedName>
</protein>
<dbReference type="EMBL" id="JBHUIY010000025">
    <property type="protein sequence ID" value="MFD2234671.1"/>
    <property type="molecule type" value="Genomic_DNA"/>
</dbReference>
<evidence type="ECO:0000259" key="1">
    <source>
        <dbReference type="Pfam" id="PF13581"/>
    </source>
</evidence>
<dbReference type="Gene3D" id="3.30.565.10">
    <property type="entry name" value="Histidine kinase-like ATPase, C-terminal domain"/>
    <property type="match status" value="1"/>
</dbReference>
<dbReference type="CDD" id="cd16936">
    <property type="entry name" value="HATPase_RsbW-like"/>
    <property type="match status" value="1"/>
</dbReference>
<feature type="domain" description="Histidine kinase/HSP90-like ATPase" evidence="1">
    <location>
        <begin position="102"/>
        <end position="230"/>
    </location>
</feature>
<keyword evidence="3" id="KW-1185">Reference proteome</keyword>
<dbReference type="InterPro" id="IPR003594">
    <property type="entry name" value="HATPase_dom"/>
</dbReference>
<dbReference type="Pfam" id="PF13581">
    <property type="entry name" value="HATPase_c_2"/>
    <property type="match status" value="1"/>
</dbReference>
<keyword evidence="2" id="KW-0067">ATP-binding</keyword>
<dbReference type="GO" id="GO:0005524">
    <property type="term" value="F:ATP binding"/>
    <property type="evidence" value="ECO:0007669"/>
    <property type="project" value="UniProtKB-KW"/>
</dbReference>
<gene>
    <name evidence="2" type="ORF">ACFSNB_12730</name>
</gene>
<reference evidence="3" key="1">
    <citation type="journal article" date="2019" name="Int. J. Syst. Evol. Microbiol.">
        <title>The Global Catalogue of Microorganisms (GCM) 10K type strain sequencing project: providing services to taxonomists for standard genome sequencing and annotation.</title>
        <authorList>
            <consortium name="The Broad Institute Genomics Platform"/>
            <consortium name="The Broad Institute Genome Sequencing Center for Infectious Disease"/>
            <person name="Wu L."/>
            <person name="Ma J."/>
        </authorList>
    </citation>
    <scope>NUCLEOTIDE SEQUENCE [LARGE SCALE GENOMIC DNA]</scope>
    <source>
        <strain evidence="3">KCTC 15012</strain>
    </source>
</reference>
<dbReference type="Proteomes" id="UP001597296">
    <property type="component" value="Unassembled WGS sequence"/>
</dbReference>